<reference evidence="7" key="1">
    <citation type="submission" date="2022-08" db="EMBL/GenBank/DDBJ databases">
        <authorList>
            <person name="Gutierrez-Valencia J."/>
        </authorList>
    </citation>
    <scope>NUCLEOTIDE SEQUENCE</scope>
</reference>
<dbReference type="GO" id="GO:0051231">
    <property type="term" value="P:spindle elongation"/>
    <property type="evidence" value="ECO:0007669"/>
    <property type="project" value="TreeGrafter"/>
</dbReference>
<dbReference type="Proteomes" id="UP001154282">
    <property type="component" value="Unassembled WGS sequence"/>
</dbReference>
<protein>
    <recommendedName>
        <fullName evidence="6">Kinesin motor domain-containing protein</fullName>
    </recommendedName>
</protein>
<dbReference type="GO" id="GO:0007052">
    <property type="term" value="P:mitotic spindle organization"/>
    <property type="evidence" value="ECO:0007669"/>
    <property type="project" value="TreeGrafter"/>
</dbReference>
<dbReference type="InterPro" id="IPR001752">
    <property type="entry name" value="Kinesin_motor_dom"/>
</dbReference>
<proteinExistence type="inferred from homology"/>
<dbReference type="GO" id="GO:0007018">
    <property type="term" value="P:microtubule-based movement"/>
    <property type="evidence" value="ECO:0007669"/>
    <property type="project" value="InterPro"/>
</dbReference>
<dbReference type="InterPro" id="IPR036961">
    <property type="entry name" value="Kinesin_motor_dom_sf"/>
</dbReference>
<dbReference type="InterPro" id="IPR027640">
    <property type="entry name" value="Kinesin-like_fam"/>
</dbReference>
<dbReference type="SUPFAM" id="SSF47781">
    <property type="entry name" value="RuvA domain 2-like"/>
    <property type="match status" value="1"/>
</dbReference>
<feature type="binding site" evidence="4">
    <location>
        <begin position="117"/>
        <end position="124"/>
    </location>
    <ligand>
        <name>ATP</name>
        <dbReference type="ChEBI" id="CHEBI:30616"/>
    </ligand>
</feature>
<dbReference type="PROSITE" id="PS50067">
    <property type="entry name" value="KINESIN_MOTOR_2"/>
    <property type="match status" value="1"/>
</dbReference>
<sequence length="746" mass="82070">MAAPTPDHIDRSAAARTVPSLSGKVRVVAKIRNSTDSEVLPGKKAPASWISVNKPNGDASDRVKVTLGEQSASSRECYEIGYCYQENEGNEEMFRREVQFLLPEVFNGRSVTVVACGARGSGKTHVIQGTEGDLGLAALSMAEILRMSEESNKFVGVSCYEILQEHAYDLLEPKSQEVSVLKDGQGRVQLKGLSCVQVKSLYEFHKLYRRQSRTVRKANQKITHSFPPRSTKGLIFYISSQADKLASAPVGKINFVELAGYEDAKRKSDVGNFGENAQINKSIHAFIKVAYSLHANEIHVPYRESKLSRMLEDSLGGKSSILILTCLNPFSCQDSMNMLKLASRCSQSNTITTKIVVDSARKTDSTARSKVFASHRSRLPGSASSMRKQPTPSHFPIHGKKSSGNASALKARKLFADKGHEKPNKVNASATVSRTESSLPEEASSFIGLNTGISAQEEEASSLELENTPASLENALASLEVRVSMELTEENKHVDMITPATTALPVVAEGQSLDKHVDMITPTTTTLSVVDEGTKNSDRCEDQILLYISSSHFLLSFVNLLTCFCVLIGQSLDKENDISLANKNESPPISLRLQEISNNLKQLYNSTPKQLYTSTPLRTVMPSSNDLPLQDQFTTASVEPMTPECNIKVNKNLDIASFCSPWEKLNRSNCGVKNSLVQEYLNFFNTANKEDLKKLKGIGEKRATYIMEFRDESPFMDLDELKDVVGLSAKQIKDMVSKDVLGGLFH</sequence>
<dbReference type="FunFam" id="1.10.150.280:FF:000003">
    <property type="entry name" value="Kinesin-like protein KIN-10C"/>
    <property type="match status" value="1"/>
</dbReference>
<dbReference type="GO" id="GO:0008017">
    <property type="term" value="F:microtubule binding"/>
    <property type="evidence" value="ECO:0007669"/>
    <property type="project" value="InterPro"/>
</dbReference>
<dbReference type="Gene3D" id="1.10.150.280">
    <property type="entry name" value="AF1531-like domain"/>
    <property type="match status" value="1"/>
</dbReference>
<keyword evidence="4" id="KW-0547">Nucleotide-binding</keyword>
<dbReference type="PANTHER" id="PTHR47969">
    <property type="entry name" value="CHROMOSOME-ASSOCIATED KINESIN KIF4A-RELATED"/>
    <property type="match status" value="1"/>
</dbReference>
<evidence type="ECO:0000256" key="4">
    <source>
        <dbReference type="PROSITE-ProRule" id="PRU00283"/>
    </source>
</evidence>
<feature type="compositionally biased region" description="Polar residues" evidence="5">
    <location>
        <begin position="382"/>
        <end position="392"/>
    </location>
</feature>
<dbReference type="GO" id="GO:0005524">
    <property type="term" value="F:ATP binding"/>
    <property type="evidence" value="ECO:0007669"/>
    <property type="project" value="UniProtKB-UniRule"/>
</dbReference>
<feature type="region of interest" description="Disordered" evidence="5">
    <location>
        <begin position="418"/>
        <end position="439"/>
    </location>
</feature>
<feature type="domain" description="Kinesin motor" evidence="6">
    <location>
        <begin position="24"/>
        <end position="348"/>
    </location>
</feature>
<gene>
    <name evidence="7" type="ORF">LITE_LOCUS11902</name>
</gene>
<dbReference type="GO" id="GO:0005875">
    <property type="term" value="C:microtubule associated complex"/>
    <property type="evidence" value="ECO:0007669"/>
    <property type="project" value="TreeGrafter"/>
</dbReference>
<comment type="caution">
    <text evidence="7">The sequence shown here is derived from an EMBL/GenBank/DDBJ whole genome shotgun (WGS) entry which is preliminary data.</text>
</comment>
<dbReference type="SUPFAM" id="SSF52540">
    <property type="entry name" value="P-loop containing nucleoside triphosphate hydrolases"/>
    <property type="match status" value="1"/>
</dbReference>
<feature type="region of interest" description="Disordered" evidence="5">
    <location>
        <begin position="367"/>
        <end position="405"/>
    </location>
</feature>
<dbReference type="PRINTS" id="PR00380">
    <property type="entry name" value="KINESINHEAVY"/>
</dbReference>
<dbReference type="AlphaFoldDB" id="A0AAV0J2J2"/>
<dbReference type="GO" id="GO:0003777">
    <property type="term" value="F:microtubule motor activity"/>
    <property type="evidence" value="ECO:0007669"/>
    <property type="project" value="InterPro"/>
</dbReference>
<evidence type="ECO:0000313" key="7">
    <source>
        <dbReference type="EMBL" id="CAI0403108.1"/>
    </source>
</evidence>
<dbReference type="GO" id="GO:0005874">
    <property type="term" value="C:microtubule"/>
    <property type="evidence" value="ECO:0007669"/>
    <property type="project" value="UniProtKB-KW"/>
</dbReference>
<dbReference type="Gene3D" id="3.40.850.10">
    <property type="entry name" value="Kinesin motor domain"/>
    <property type="match status" value="1"/>
</dbReference>
<keyword evidence="4" id="KW-0067">ATP-binding</keyword>
<evidence type="ECO:0000256" key="2">
    <source>
        <dbReference type="ARBA" id="ARBA00023175"/>
    </source>
</evidence>
<dbReference type="InterPro" id="IPR027417">
    <property type="entry name" value="P-loop_NTPase"/>
</dbReference>
<keyword evidence="2 4" id="KW-0505">Motor protein</keyword>
<name>A0AAV0J2J2_9ROSI</name>
<dbReference type="SMART" id="SM00129">
    <property type="entry name" value="KISc"/>
    <property type="match status" value="1"/>
</dbReference>
<evidence type="ECO:0000256" key="5">
    <source>
        <dbReference type="SAM" id="MobiDB-lite"/>
    </source>
</evidence>
<dbReference type="Pfam" id="PF12836">
    <property type="entry name" value="HHH_3"/>
    <property type="match status" value="1"/>
</dbReference>
<evidence type="ECO:0000256" key="3">
    <source>
        <dbReference type="ARBA" id="ARBA00061615"/>
    </source>
</evidence>
<organism evidence="7 8">
    <name type="scientific">Linum tenue</name>
    <dbReference type="NCBI Taxonomy" id="586396"/>
    <lineage>
        <taxon>Eukaryota</taxon>
        <taxon>Viridiplantae</taxon>
        <taxon>Streptophyta</taxon>
        <taxon>Embryophyta</taxon>
        <taxon>Tracheophyta</taxon>
        <taxon>Spermatophyta</taxon>
        <taxon>Magnoliopsida</taxon>
        <taxon>eudicotyledons</taxon>
        <taxon>Gunneridae</taxon>
        <taxon>Pentapetalae</taxon>
        <taxon>rosids</taxon>
        <taxon>fabids</taxon>
        <taxon>Malpighiales</taxon>
        <taxon>Linaceae</taxon>
        <taxon>Linum</taxon>
    </lineage>
</organism>
<accession>A0AAV0J2J2</accession>
<evidence type="ECO:0000313" key="8">
    <source>
        <dbReference type="Proteomes" id="UP001154282"/>
    </source>
</evidence>
<dbReference type="EMBL" id="CAMGYJ010000004">
    <property type="protein sequence ID" value="CAI0403108.1"/>
    <property type="molecule type" value="Genomic_DNA"/>
</dbReference>
<dbReference type="Pfam" id="PF00225">
    <property type="entry name" value="Kinesin"/>
    <property type="match status" value="1"/>
</dbReference>
<keyword evidence="1" id="KW-0493">Microtubule</keyword>
<comment type="similarity">
    <text evidence="3">Belongs to the TRAFAC class myosin-kinesin ATPase superfamily. Kinesin family. KIN-10 subfamily.</text>
</comment>
<keyword evidence="8" id="KW-1185">Reference proteome</keyword>
<evidence type="ECO:0000259" key="6">
    <source>
        <dbReference type="PROSITE" id="PS50067"/>
    </source>
</evidence>
<dbReference type="InterPro" id="IPR010994">
    <property type="entry name" value="RuvA_2-like"/>
</dbReference>
<dbReference type="PANTHER" id="PTHR47969:SF9">
    <property type="entry name" value="KINESIN-LIKE PROTEIN"/>
    <property type="match status" value="1"/>
</dbReference>
<evidence type="ECO:0000256" key="1">
    <source>
        <dbReference type="ARBA" id="ARBA00022701"/>
    </source>
</evidence>
<feature type="compositionally biased region" description="Polar residues" evidence="5">
    <location>
        <begin position="426"/>
        <end position="438"/>
    </location>
</feature>